<evidence type="ECO:0000313" key="3">
    <source>
        <dbReference type="Proteomes" id="UP001407347"/>
    </source>
</evidence>
<dbReference type="Proteomes" id="UP001407347">
    <property type="component" value="Unassembled WGS sequence"/>
</dbReference>
<dbReference type="EMBL" id="JAQYXP010000004">
    <property type="protein sequence ID" value="MEN3237792.1"/>
    <property type="molecule type" value="Genomic_DNA"/>
</dbReference>
<comment type="caution">
    <text evidence="2">The sequence shown here is derived from an EMBL/GenBank/DDBJ whole genome shotgun (WGS) entry which is preliminary data.</text>
</comment>
<proteinExistence type="predicted"/>
<sequence>MGALEPAFDGLLHVSEKVPSIGDLLRLGSAEACASRVLGRAIPGDEFDAGVPFEPAGHRGCRAIREEIDDAVTVEVDDDRAVTAALLDRPVVDADPDGSRRIGHRHAGDEPQHGRAACRHVEMREETRAACTVAGEADPGLRLAKPPRAPGVRCEEVRRRLREGAASAGRVEAVDPPHLDAELGLRC</sequence>
<evidence type="ECO:0000256" key="1">
    <source>
        <dbReference type="SAM" id="MobiDB-lite"/>
    </source>
</evidence>
<protein>
    <submittedName>
        <fullName evidence="2">Uncharacterized protein</fullName>
    </submittedName>
</protein>
<gene>
    <name evidence="2" type="ORF">PUR29_30330</name>
</gene>
<feature type="region of interest" description="Disordered" evidence="1">
    <location>
        <begin position="95"/>
        <end position="114"/>
    </location>
</feature>
<reference evidence="2 3" key="1">
    <citation type="journal article" date="2023" name="PLoS ONE">
        <title>Complete genome assembly of Hawai'i environmental nontuberculous mycobacteria reveals unexpected co-isolation with methylobacteria.</title>
        <authorList>
            <person name="Hendrix J."/>
            <person name="Epperson L.E."/>
            <person name="Tong E.I."/>
            <person name="Chan Y.L."/>
            <person name="Hasan N.A."/>
            <person name="Dawrs S.N."/>
            <person name="Norton G.J."/>
            <person name="Virdi R."/>
            <person name="Crooks J.L."/>
            <person name="Chan E.D."/>
            <person name="Honda J.R."/>
            <person name="Strong M."/>
        </authorList>
    </citation>
    <scope>NUCLEOTIDE SEQUENCE [LARGE SCALE GENOMIC DNA]</scope>
    <source>
        <strain evidence="2 3">NJH_HI04-1</strain>
    </source>
</reference>
<keyword evidence="3" id="KW-1185">Reference proteome</keyword>
<accession>A0ABV0A394</accession>
<evidence type="ECO:0000313" key="2">
    <source>
        <dbReference type="EMBL" id="MEN3237792.1"/>
    </source>
</evidence>
<name>A0ABV0A394_9HYPH</name>
<organism evidence="2 3">
    <name type="scientific">Methylobacterium ajmalii</name>
    <dbReference type="NCBI Taxonomy" id="2738439"/>
    <lineage>
        <taxon>Bacteria</taxon>
        <taxon>Pseudomonadati</taxon>
        <taxon>Pseudomonadota</taxon>
        <taxon>Alphaproteobacteria</taxon>
        <taxon>Hyphomicrobiales</taxon>
        <taxon>Methylobacteriaceae</taxon>
        <taxon>Methylobacterium</taxon>
    </lineage>
</organism>